<dbReference type="AlphaFoldDB" id="A0A0D1XAG4"/>
<dbReference type="PANTHER" id="PTHR10237">
    <property type="entry name" value="DEFORMED EPIDERMAL AUTOREGULATORY FACTOR 1 HOMOLOG SUPPRESSIN"/>
    <property type="match status" value="1"/>
</dbReference>
<evidence type="ECO:0000313" key="7">
    <source>
        <dbReference type="Proteomes" id="UP000053259"/>
    </source>
</evidence>
<dbReference type="Gene3D" id="6.10.140.2220">
    <property type="match status" value="1"/>
</dbReference>
<dbReference type="VEuPathDB" id="FungiDB:PV09_09138"/>
<evidence type="ECO:0000256" key="4">
    <source>
        <dbReference type="PROSITE-ProRule" id="PRU00134"/>
    </source>
</evidence>
<dbReference type="EMBL" id="KN847582">
    <property type="protein sequence ID" value="KIV99185.1"/>
    <property type="molecule type" value="Genomic_DNA"/>
</dbReference>
<evidence type="ECO:0000259" key="5">
    <source>
        <dbReference type="PROSITE" id="PS50865"/>
    </source>
</evidence>
<dbReference type="STRING" id="253628.A0A0D1XAG4"/>
<sequence>MADFAGLFSDNCCAVCSKTTDLLKCGKCRSIQYCSKECQKKDWKTAHKALCGLLAQMRSTRTSESATGASASGQRKIDKPFHKLNDGTWLHGRSEKDVFQLLVDSFRLRLEDEHTFRGTSKPGSIYTGSADSSSAFKRYLTKVGSRKNLLPPWWNEEKSKACVAFGMKENQWSNLRKPVKKSEIIDYYGSPNMPMQMRMLAEDILGDSLSPGDGAKMMRNFQMMQEAGDDGLGDWKVHKKVCAKLAAARHKATKSRADDGALDAAHHTSNFASNETSCEVSKPFHALNSGTWLQGRSEEEVFKLLVDSWRLRKLEELETLNVTEITDEDPGVKDGMAPFRDFVEHAARKKLLPSWWTKDKVDKCVKYGLRRKNWSNLSTWAEKESLINHYGDATLLTQMCIFTFQALGAVREGEDDIYLGVLAEQMSEEV</sequence>
<keyword evidence="7" id="KW-1185">Reference proteome</keyword>
<evidence type="ECO:0000313" key="6">
    <source>
        <dbReference type="EMBL" id="KIV99185.1"/>
    </source>
</evidence>
<dbReference type="InParanoid" id="A0A0D1XAG4"/>
<protein>
    <recommendedName>
        <fullName evidence="5">MYND-type domain-containing protein</fullName>
    </recommendedName>
</protein>
<dbReference type="GO" id="GO:0000981">
    <property type="term" value="F:DNA-binding transcription factor activity, RNA polymerase II-specific"/>
    <property type="evidence" value="ECO:0007669"/>
    <property type="project" value="TreeGrafter"/>
</dbReference>
<dbReference type="GO" id="GO:0005634">
    <property type="term" value="C:nucleus"/>
    <property type="evidence" value="ECO:0007669"/>
    <property type="project" value="TreeGrafter"/>
</dbReference>
<accession>A0A0D1XAG4</accession>
<dbReference type="Pfam" id="PF01753">
    <property type="entry name" value="zf-MYND"/>
    <property type="match status" value="1"/>
</dbReference>
<dbReference type="PANTHER" id="PTHR10237:SF14">
    <property type="entry name" value="MYND-TYPE DOMAIN-CONTAINING PROTEIN"/>
    <property type="match status" value="1"/>
</dbReference>
<dbReference type="GO" id="GO:0008270">
    <property type="term" value="F:zinc ion binding"/>
    <property type="evidence" value="ECO:0007669"/>
    <property type="project" value="UniProtKB-KW"/>
</dbReference>
<dbReference type="OrthoDB" id="432970at2759"/>
<organism evidence="6 7">
    <name type="scientific">Verruconis gallopava</name>
    <dbReference type="NCBI Taxonomy" id="253628"/>
    <lineage>
        <taxon>Eukaryota</taxon>
        <taxon>Fungi</taxon>
        <taxon>Dikarya</taxon>
        <taxon>Ascomycota</taxon>
        <taxon>Pezizomycotina</taxon>
        <taxon>Dothideomycetes</taxon>
        <taxon>Pleosporomycetidae</taxon>
        <taxon>Venturiales</taxon>
        <taxon>Sympoventuriaceae</taxon>
        <taxon>Verruconis</taxon>
    </lineage>
</organism>
<keyword evidence="1" id="KW-0479">Metal-binding</keyword>
<keyword evidence="3" id="KW-0862">Zinc</keyword>
<keyword evidence="2 4" id="KW-0863">Zinc-finger</keyword>
<dbReference type="Proteomes" id="UP000053259">
    <property type="component" value="Unassembled WGS sequence"/>
</dbReference>
<evidence type="ECO:0000256" key="3">
    <source>
        <dbReference type="ARBA" id="ARBA00022833"/>
    </source>
</evidence>
<dbReference type="SUPFAM" id="SSF144232">
    <property type="entry name" value="HIT/MYND zinc finger-like"/>
    <property type="match status" value="1"/>
</dbReference>
<name>A0A0D1XAG4_9PEZI</name>
<reference evidence="6 7" key="1">
    <citation type="submission" date="2015-01" db="EMBL/GenBank/DDBJ databases">
        <title>The Genome Sequence of Ochroconis gallopava CBS43764.</title>
        <authorList>
            <consortium name="The Broad Institute Genomics Platform"/>
            <person name="Cuomo C."/>
            <person name="de Hoog S."/>
            <person name="Gorbushina A."/>
            <person name="Stielow B."/>
            <person name="Teixiera M."/>
            <person name="Abouelleil A."/>
            <person name="Chapman S.B."/>
            <person name="Priest M."/>
            <person name="Young S.K."/>
            <person name="Wortman J."/>
            <person name="Nusbaum C."/>
            <person name="Birren B."/>
        </authorList>
    </citation>
    <scope>NUCLEOTIDE SEQUENCE [LARGE SCALE GENOMIC DNA]</scope>
    <source>
        <strain evidence="6 7">CBS 43764</strain>
    </source>
</reference>
<dbReference type="RefSeq" id="XP_016209055.1">
    <property type="nucleotide sequence ID" value="XM_016363135.1"/>
</dbReference>
<dbReference type="HOGENOM" id="CLU_638096_0_0_1"/>
<proteinExistence type="predicted"/>
<dbReference type="PROSITE" id="PS50865">
    <property type="entry name" value="ZF_MYND_2"/>
    <property type="match status" value="1"/>
</dbReference>
<dbReference type="InterPro" id="IPR024119">
    <property type="entry name" value="TF_DEAF-1"/>
</dbReference>
<dbReference type="GeneID" id="27317111"/>
<evidence type="ECO:0000256" key="2">
    <source>
        <dbReference type="ARBA" id="ARBA00022771"/>
    </source>
</evidence>
<feature type="domain" description="MYND-type" evidence="5">
    <location>
        <begin position="13"/>
        <end position="51"/>
    </location>
</feature>
<dbReference type="InterPro" id="IPR002893">
    <property type="entry name" value="Znf_MYND"/>
</dbReference>
<evidence type="ECO:0000256" key="1">
    <source>
        <dbReference type="ARBA" id="ARBA00022723"/>
    </source>
</evidence>
<gene>
    <name evidence="6" type="ORF">PV09_09138</name>
</gene>